<sequence>MKSLFQFLSRWRNLLLLFFLFVLFNGLLNSILPKKHALDLMFAYSADDAYAALAQLDRDQLSVYSVGIWVLDMPYIVIYGLLFTGLLLKIWKRTVVVWLPLGIATMDLFENLSISRILYLFPLRQEFLVTVASFFTTSKWTMVGFLVLSIFCGLISSIAYRKRFFAKSAGLRI</sequence>
<name>A0ABS3BL46_9BACT</name>
<dbReference type="Proteomes" id="UP000664698">
    <property type="component" value="Unassembled WGS sequence"/>
</dbReference>
<feature type="transmembrane region" description="Helical" evidence="1">
    <location>
        <begin position="140"/>
        <end position="160"/>
    </location>
</feature>
<dbReference type="EMBL" id="JAFKCW010000001">
    <property type="protein sequence ID" value="MBN7800021.1"/>
    <property type="molecule type" value="Genomic_DNA"/>
</dbReference>
<comment type="caution">
    <text evidence="2">The sequence shown here is derived from an EMBL/GenBank/DDBJ whole genome shotgun (WGS) entry which is preliminary data.</text>
</comment>
<evidence type="ECO:0000313" key="3">
    <source>
        <dbReference type="Proteomes" id="UP000664698"/>
    </source>
</evidence>
<feature type="transmembrane region" description="Helical" evidence="1">
    <location>
        <begin position="66"/>
        <end position="88"/>
    </location>
</feature>
<accession>A0ABS3BL46</accession>
<keyword evidence="3" id="KW-1185">Reference proteome</keyword>
<organism evidence="2 3">
    <name type="scientific">Algoriphagus aestuariicola</name>
    <dbReference type="NCBI Taxonomy" id="1852016"/>
    <lineage>
        <taxon>Bacteria</taxon>
        <taxon>Pseudomonadati</taxon>
        <taxon>Bacteroidota</taxon>
        <taxon>Cytophagia</taxon>
        <taxon>Cytophagales</taxon>
        <taxon>Cyclobacteriaceae</taxon>
        <taxon>Algoriphagus</taxon>
    </lineage>
</organism>
<proteinExistence type="predicted"/>
<evidence type="ECO:0000256" key="1">
    <source>
        <dbReference type="SAM" id="Phobius"/>
    </source>
</evidence>
<keyword evidence="1" id="KW-0812">Transmembrane</keyword>
<gene>
    <name evidence="2" type="ORF">J0A67_04065</name>
</gene>
<keyword evidence="1" id="KW-1133">Transmembrane helix</keyword>
<reference evidence="2 3" key="1">
    <citation type="submission" date="2021-03" db="EMBL/GenBank/DDBJ databases">
        <title>novel species isolated from a fishpond in China.</title>
        <authorList>
            <person name="Lu H."/>
            <person name="Cai Z."/>
        </authorList>
    </citation>
    <scope>NUCLEOTIDE SEQUENCE [LARGE SCALE GENOMIC DNA]</scope>
    <source>
        <strain evidence="2 3">JCM 31546</strain>
    </source>
</reference>
<dbReference type="RefSeq" id="WP_206567988.1">
    <property type="nucleotide sequence ID" value="NZ_JAFKCW010000001.1"/>
</dbReference>
<evidence type="ECO:0000313" key="2">
    <source>
        <dbReference type="EMBL" id="MBN7800021.1"/>
    </source>
</evidence>
<protein>
    <submittedName>
        <fullName evidence="2">Uncharacterized protein</fullName>
    </submittedName>
</protein>
<keyword evidence="1" id="KW-0472">Membrane</keyword>
<feature type="transmembrane region" description="Helical" evidence="1">
    <location>
        <begin position="95"/>
        <end position="120"/>
    </location>
</feature>